<dbReference type="GO" id="GO:0045271">
    <property type="term" value="C:respiratory chain complex I"/>
    <property type="evidence" value="ECO:0007669"/>
    <property type="project" value="InterPro"/>
</dbReference>
<dbReference type="EMBL" id="JTDF01002576">
    <property type="protein sequence ID" value="KAF8568666.1"/>
    <property type="molecule type" value="Genomic_DNA"/>
</dbReference>
<feature type="coiled-coil region" evidence="2">
    <location>
        <begin position="58"/>
        <end position="265"/>
    </location>
</feature>
<keyword evidence="5" id="KW-1185">Reference proteome</keyword>
<evidence type="ECO:0000313" key="4">
    <source>
        <dbReference type="EMBL" id="KAF8568666.1"/>
    </source>
</evidence>
<accession>A0A8T0DMW3</accession>
<proteinExistence type="inferred from homology"/>
<comment type="caution">
    <text evidence="4">The sequence shown here is derived from an EMBL/GenBank/DDBJ whole genome shotgun (WGS) entry which is preliminary data.</text>
</comment>
<organism evidence="4 5">
    <name type="scientific">Paragonimus westermani</name>
    <dbReference type="NCBI Taxonomy" id="34504"/>
    <lineage>
        <taxon>Eukaryota</taxon>
        <taxon>Metazoa</taxon>
        <taxon>Spiralia</taxon>
        <taxon>Lophotrochozoa</taxon>
        <taxon>Platyhelminthes</taxon>
        <taxon>Trematoda</taxon>
        <taxon>Digenea</taxon>
        <taxon>Plagiorchiida</taxon>
        <taxon>Troglotremata</taxon>
        <taxon>Troglotrematidae</taxon>
        <taxon>Paragonimus</taxon>
    </lineage>
</organism>
<evidence type="ECO:0000256" key="2">
    <source>
        <dbReference type="SAM" id="Coils"/>
    </source>
</evidence>
<feature type="coiled-coil region" evidence="2">
    <location>
        <begin position="340"/>
        <end position="472"/>
    </location>
</feature>
<evidence type="ECO:0000256" key="3">
    <source>
        <dbReference type="SAM" id="MobiDB-lite"/>
    </source>
</evidence>
<evidence type="ECO:0000256" key="1">
    <source>
        <dbReference type="ARBA" id="ARBA00007355"/>
    </source>
</evidence>
<name>A0A8T0DMW3_9TREM</name>
<feature type="coiled-coil region" evidence="2">
    <location>
        <begin position="642"/>
        <end position="736"/>
    </location>
</feature>
<protein>
    <submittedName>
        <fullName evidence="4">Uncharacterized protein</fullName>
    </submittedName>
</protein>
<evidence type="ECO:0000313" key="5">
    <source>
        <dbReference type="Proteomes" id="UP000699462"/>
    </source>
</evidence>
<feature type="compositionally biased region" description="Basic and acidic residues" evidence="3">
    <location>
        <begin position="1037"/>
        <end position="1052"/>
    </location>
</feature>
<feature type="region of interest" description="Disordered" evidence="3">
    <location>
        <begin position="1026"/>
        <end position="1052"/>
    </location>
</feature>
<dbReference type="AlphaFoldDB" id="A0A8T0DMW3"/>
<keyword evidence="2" id="KW-0175">Coiled coil</keyword>
<gene>
    <name evidence="4" type="ORF">P879_05543</name>
</gene>
<dbReference type="InterPro" id="IPR007763">
    <property type="entry name" value="NDUFA12"/>
</dbReference>
<comment type="similarity">
    <text evidence="1">Belongs to the complex I NDUFA12 subunit family.</text>
</comment>
<reference evidence="4 5" key="1">
    <citation type="submission" date="2019-07" db="EMBL/GenBank/DDBJ databases">
        <title>Annotation for the trematode Paragonimus westermani.</title>
        <authorList>
            <person name="Choi Y.-J."/>
        </authorList>
    </citation>
    <scope>NUCLEOTIDE SEQUENCE [LARGE SCALE GENOMIC DNA]</scope>
    <source>
        <strain evidence="4">180907_Pwestermani</strain>
    </source>
</reference>
<dbReference type="Pfam" id="PF05071">
    <property type="entry name" value="NDUFA12"/>
    <property type="match status" value="1"/>
</dbReference>
<dbReference type="Proteomes" id="UP000699462">
    <property type="component" value="Unassembled WGS sequence"/>
</dbReference>
<dbReference type="Gene3D" id="1.10.287.1490">
    <property type="match status" value="1"/>
</dbReference>
<dbReference type="OrthoDB" id="542135at2759"/>
<dbReference type="PANTHER" id="PTHR43941">
    <property type="entry name" value="STRUCTURAL MAINTENANCE OF CHROMOSOMES PROTEIN 2"/>
    <property type="match status" value="1"/>
</dbReference>
<sequence>MTEEAVTEEINYEEQYGLLSEECKKLKIDISSLQLSNRSLVNQNRDEKKKVMDCRLQIADLEGRLKSFEATKQELSDCQAQCDRIRMTLESNEAKLADAERRADEAGGLIKIKDSVILKQSNFTKEIEERLRNVTEDRDRLLLKSNTLENDLNAALIRGDDADELREKLKKLEELFDVLANEKSETTSESGLAAANEYFKAELAKSEGKILKLKETKAELEENIEKLEQDKKELLDQMDKQMDDYEKLSDKCATLEARIKEMAHSERRYGGGMMGSRLIGPTLPPWIADEKKMENDLERLSKADPATLRAKVMELESQLSELNQLLTYREDVILRIHEEISKKASKLEAAEVERSSLNAQVSILKRELATAREDLARRGVGPLELEAEIERLRGKRDREYQRRKRIEADLDEVEKENQDLKQRIKRLEEAVANVPPPKPAVPQSDPSDRSRIVELQGTVNQLRMDNEAKRSELFDLRSRFDAKSAQMDKIAAELKTKERTTSELTSQFNTVRSQLETTTKELESVRCRAVRGGAEVERWHADLTSLQITNKFLSAQLNAMRAKMIAKDHYLSDITMRFQSALHTEPKTELVNGELGTDLCVSCGDKLVSPVQKTWSDRATQQTNEICNEASSQLTDENAAARKAAEKEKLQWEAKLDTTEKHFTQLLEEATEVRKTLEKDKLQLETRLAATQQRAKQLSEDVARERQVVELANSKVQQLTTQISDLESSLSSTRAQLFEAKSDQRKIDLDAVSTNVSPPVKRTRRSATGANAKTNHQDCSSCIELRKQNQSLEASVTECNSRESALTLEINNLRREIADADTSATKLRSQLSELHVEMANKGLGDCALILRTVHASDLALARIPLACSFGTTAVKTGRVLRQIYVTLRSAWYRKRPVLVGTDDQGNRFFEAPPNKGSEHLSKAKYPQRFVLLPGQKDLEDAWMTLQTEWHSWLRHRREDPPTAEEIAANAAASRHRVKLASQLEAKYEAERAELVNAGMLHNSGAHSASAASKPFAPKGTKVAFPVHPELEVTPGEGHTDRVPNVDEDSSSK</sequence>